<feature type="transmembrane region" description="Helical" evidence="1">
    <location>
        <begin position="100"/>
        <end position="119"/>
    </location>
</feature>
<keyword evidence="1" id="KW-1133">Transmembrane helix</keyword>
<dbReference type="Proteomes" id="UP000322000">
    <property type="component" value="Chromosome 20"/>
</dbReference>
<sequence>MNVTFKVASPYECDSIHLYNFKYNTFDPTWKQSVIGCKILMILQHMYKFRFGFIIRRPDYKFYKTFYSKPFIRTVWNWLYFIATIVAILFYILKRWEYSILGGWECSFAYEVLMIIGAYCQHSKLFTIVIINLFIFVSFWVLISTKKNIVPKVLIPTVPPMDAKLPSRRIAYFIFFMFSYVVYTYYTSNLLSGLVNDHDKVLTLEMLADSPLEFVIVNYMQLSSVGSLSSYGHNISVLKDKLLHMRSVSVPEGLADVLENKVALLSDYATIYPYMIKSKSI</sequence>
<reference evidence="3" key="1">
    <citation type="submission" date="2025-08" db="UniProtKB">
        <authorList>
            <consortium name="RefSeq"/>
        </authorList>
    </citation>
    <scope>IDENTIFICATION</scope>
</reference>
<dbReference type="GeneID" id="113503972"/>
<evidence type="ECO:0000313" key="3">
    <source>
        <dbReference type="RefSeq" id="XP_026741917.1"/>
    </source>
</evidence>
<name>A0A7E5WNK7_TRINI</name>
<keyword evidence="1" id="KW-0812">Transmembrane</keyword>
<keyword evidence="2" id="KW-1185">Reference proteome</keyword>
<accession>A0A7E5WNK7</accession>
<dbReference type="RefSeq" id="XP_026741917.1">
    <property type="nucleotide sequence ID" value="XM_026886116.1"/>
</dbReference>
<dbReference type="KEGG" id="tnl:113503972"/>
<organism evidence="2 3">
    <name type="scientific">Trichoplusia ni</name>
    <name type="common">Cabbage looper</name>
    <dbReference type="NCBI Taxonomy" id="7111"/>
    <lineage>
        <taxon>Eukaryota</taxon>
        <taxon>Metazoa</taxon>
        <taxon>Ecdysozoa</taxon>
        <taxon>Arthropoda</taxon>
        <taxon>Hexapoda</taxon>
        <taxon>Insecta</taxon>
        <taxon>Pterygota</taxon>
        <taxon>Neoptera</taxon>
        <taxon>Endopterygota</taxon>
        <taxon>Lepidoptera</taxon>
        <taxon>Glossata</taxon>
        <taxon>Ditrysia</taxon>
        <taxon>Noctuoidea</taxon>
        <taxon>Noctuidae</taxon>
        <taxon>Plusiinae</taxon>
        <taxon>Trichoplusia</taxon>
    </lineage>
</organism>
<keyword evidence="1" id="KW-0472">Membrane</keyword>
<feature type="transmembrane region" description="Helical" evidence="1">
    <location>
        <begin position="75"/>
        <end position="93"/>
    </location>
</feature>
<gene>
    <name evidence="3" type="primary">LOC113503972</name>
</gene>
<feature type="transmembrane region" description="Helical" evidence="1">
    <location>
        <begin position="170"/>
        <end position="186"/>
    </location>
</feature>
<proteinExistence type="predicted"/>
<dbReference type="AlphaFoldDB" id="A0A7E5WNK7"/>
<dbReference type="InParanoid" id="A0A7E5WNK7"/>
<dbReference type="Gene3D" id="1.10.287.70">
    <property type="match status" value="1"/>
</dbReference>
<evidence type="ECO:0000313" key="2">
    <source>
        <dbReference type="Proteomes" id="UP000322000"/>
    </source>
</evidence>
<protein>
    <submittedName>
        <fullName evidence="3">Uncharacterized protein LOC113503972</fullName>
    </submittedName>
</protein>
<evidence type="ECO:0000256" key="1">
    <source>
        <dbReference type="SAM" id="Phobius"/>
    </source>
</evidence>
<dbReference type="OrthoDB" id="7282562at2759"/>
<feature type="transmembrane region" description="Helical" evidence="1">
    <location>
        <begin position="125"/>
        <end position="143"/>
    </location>
</feature>